<dbReference type="InterPro" id="IPR018490">
    <property type="entry name" value="cNMP-bd_dom_sf"/>
</dbReference>
<sequence>MPRAVQYKANSIVYFQGDVAERIYILKSGKVSLNYNDIETGQELHELIQTGEFFGVKSALGRYTREETAVVLSDAQMVVFTVPEFEQLIMQNTRIIMKMLKVFSNQLRRIHKQVRNLISSGKESADPESGLFRIGQYYHRTKKFPQALYAYRRYLTYYPSGKYADEANRNIPLAEQNAQGSTRSSVPVSAAAPAREELSNAAKAYYNAVSLHSQEKYQEALKEFQHIASDKGDQEYAAKAAFEIGRCYFALGRYDECIRHLSGMIKTYPKHPDLTDALFYVGNCYEKKDDFPKALGFYKKILTMVREDMPIHRKVKKAIAAMGDAS</sequence>
<dbReference type="eggNOG" id="COG1729">
    <property type="taxonomic scope" value="Bacteria"/>
</dbReference>
<dbReference type="InterPro" id="IPR019734">
    <property type="entry name" value="TPR_rpt"/>
</dbReference>
<dbReference type="InterPro" id="IPR050397">
    <property type="entry name" value="Env_Response_Regulators"/>
</dbReference>
<dbReference type="RefSeq" id="WP_013254327.1">
    <property type="nucleotide sequence ID" value="NC_014364.1"/>
</dbReference>
<dbReference type="Pfam" id="PF13424">
    <property type="entry name" value="TPR_12"/>
    <property type="match status" value="1"/>
</dbReference>
<keyword evidence="4" id="KW-1185">Reference proteome</keyword>
<proteinExistence type="predicted"/>
<feature type="repeat" description="TPR" evidence="1">
    <location>
        <begin position="128"/>
        <end position="161"/>
    </location>
</feature>
<name>E1R698_SEDSS</name>
<reference evidence="3 4" key="1">
    <citation type="journal article" date="2010" name="Stand. Genomic Sci.">
        <title>Complete genome sequence of Spirochaeta smaragdinae type strain (SEBR 4228).</title>
        <authorList>
            <person name="Mavromatis K."/>
            <person name="Yasawong M."/>
            <person name="Chertkov O."/>
            <person name="Lapidus A."/>
            <person name="Lucas S."/>
            <person name="Nolan M."/>
            <person name="Del Rio T.G."/>
            <person name="Tice H."/>
            <person name="Cheng J.F."/>
            <person name="Pitluck S."/>
            <person name="Liolios K."/>
            <person name="Ivanova N."/>
            <person name="Tapia R."/>
            <person name="Han C."/>
            <person name="Bruce D."/>
            <person name="Goodwin L."/>
            <person name="Pati A."/>
            <person name="Chen A."/>
            <person name="Palaniappan K."/>
            <person name="Land M."/>
            <person name="Hauser L."/>
            <person name="Chang Y.J."/>
            <person name="Jeffries C.D."/>
            <person name="Detter J.C."/>
            <person name="Rohde M."/>
            <person name="Brambilla E."/>
            <person name="Spring S."/>
            <person name="Goker M."/>
            <person name="Sikorski J."/>
            <person name="Woyke T."/>
            <person name="Bristow J."/>
            <person name="Eisen J.A."/>
            <person name="Markowitz V."/>
            <person name="Hugenholtz P."/>
            <person name="Klenk H.P."/>
            <person name="Kyrpides N.C."/>
        </authorList>
    </citation>
    <scope>NUCLEOTIDE SEQUENCE [LARGE SCALE GENOMIC DNA]</scope>
    <source>
        <strain evidence="4">DSM 11293 / JCM 15392 / SEBR 4228</strain>
    </source>
</reference>
<feature type="domain" description="Cyclic nucleotide-binding" evidence="2">
    <location>
        <begin position="1"/>
        <end position="106"/>
    </location>
</feature>
<evidence type="ECO:0000259" key="2">
    <source>
        <dbReference type="PROSITE" id="PS50042"/>
    </source>
</evidence>
<dbReference type="Gene3D" id="2.60.120.10">
    <property type="entry name" value="Jelly Rolls"/>
    <property type="match status" value="1"/>
</dbReference>
<dbReference type="PANTHER" id="PTHR24567:SF74">
    <property type="entry name" value="HTH-TYPE TRANSCRIPTIONAL REGULATOR ARCR"/>
    <property type="match status" value="1"/>
</dbReference>
<dbReference type="InterPro" id="IPR011990">
    <property type="entry name" value="TPR-like_helical_dom_sf"/>
</dbReference>
<dbReference type="Proteomes" id="UP000002318">
    <property type="component" value="Chromosome"/>
</dbReference>
<dbReference type="OrthoDB" id="335400at2"/>
<dbReference type="AlphaFoldDB" id="E1R698"/>
<dbReference type="Pfam" id="PF00027">
    <property type="entry name" value="cNMP_binding"/>
    <property type="match status" value="1"/>
</dbReference>
<dbReference type="EMBL" id="CP002116">
    <property type="protein sequence ID" value="ADK80863.1"/>
    <property type="molecule type" value="Genomic_DNA"/>
</dbReference>
<feature type="repeat" description="TPR" evidence="1">
    <location>
        <begin position="275"/>
        <end position="308"/>
    </location>
</feature>
<dbReference type="PANTHER" id="PTHR24567">
    <property type="entry name" value="CRP FAMILY TRANSCRIPTIONAL REGULATORY PROTEIN"/>
    <property type="match status" value="1"/>
</dbReference>
<organism evidence="3 4">
    <name type="scientific">Sediminispirochaeta smaragdinae (strain DSM 11293 / JCM 15392 / SEBR 4228)</name>
    <name type="common">Spirochaeta smaragdinae</name>
    <dbReference type="NCBI Taxonomy" id="573413"/>
    <lineage>
        <taxon>Bacteria</taxon>
        <taxon>Pseudomonadati</taxon>
        <taxon>Spirochaetota</taxon>
        <taxon>Spirochaetia</taxon>
        <taxon>Spirochaetales</taxon>
        <taxon>Spirochaetaceae</taxon>
        <taxon>Sediminispirochaeta</taxon>
    </lineage>
</organism>
<dbReference type="STRING" id="573413.Spirs_1736"/>
<evidence type="ECO:0000313" key="3">
    <source>
        <dbReference type="EMBL" id="ADK80863.1"/>
    </source>
</evidence>
<dbReference type="CDD" id="cd00038">
    <property type="entry name" value="CAP_ED"/>
    <property type="match status" value="1"/>
</dbReference>
<dbReference type="SUPFAM" id="SSF48452">
    <property type="entry name" value="TPR-like"/>
    <property type="match status" value="1"/>
</dbReference>
<feature type="repeat" description="TPR" evidence="1">
    <location>
        <begin position="238"/>
        <end position="271"/>
    </location>
</feature>
<keyword evidence="1" id="KW-0802">TPR repeat</keyword>
<dbReference type="GO" id="GO:0005829">
    <property type="term" value="C:cytosol"/>
    <property type="evidence" value="ECO:0007669"/>
    <property type="project" value="TreeGrafter"/>
</dbReference>
<dbReference type="eggNOG" id="COG0664">
    <property type="taxonomic scope" value="Bacteria"/>
</dbReference>
<evidence type="ECO:0000313" key="4">
    <source>
        <dbReference type="Proteomes" id="UP000002318"/>
    </source>
</evidence>
<dbReference type="SMART" id="SM00028">
    <property type="entry name" value="TPR"/>
    <property type="match status" value="3"/>
</dbReference>
<dbReference type="KEGG" id="ssm:Spirs_1736"/>
<accession>E1R698</accession>
<dbReference type="PROSITE" id="PS50005">
    <property type="entry name" value="TPR"/>
    <property type="match status" value="3"/>
</dbReference>
<dbReference type="GO" id="GO:0003700">
    <property type="term" value="F:DNA-binding transcription factor activity"/>
    <property type="evidence" value="ECO:0007669"/>
    <property type="project" value="TreeGrafter"/>
</dbReference>
<dbReference type="HOGENOM" id="CLU_846407_0_0_12"/>
<evidence type="ECO:0000256" key="1">
    <source>
        <dbReference type="PROSITE-ProRule" id="PRU00339"/>
    </source>
</evidence>
<dbReference type="Pfam" id="PF13174">
    <property type="entry name" value="TPR_6"/>
    <property type="match status" value="1"/>
</dbReference>
<dbReference type="InterPro" id="IPR014710">
    <property type="entry name" value="RmlC-like_jellyroll"/>
</dbReference>
<dbReference type="InterPro" id="IPR000595">
    <property type="entry name" value="cNMP-bd_dom"/>
</dbReference>
<dbReference type="PROSITE" id="PS50042">
    <property type="entry name" value="CNMP_BINDING_3"/>
    <property type="match status" value="1"/>
</dbReference>
<protein>
    <submittedName>
        <fullName evidence="3">Transcriptional regulator, Crp/Fnr family</fullName>
    </submittedName>
</protein>
<dbReference type="SUPFAM" id="SSF51206">
    <property type="entry name" value="cAMP-binding domain-like"/>
    <property type="match status" value="1"/>
</dbReference>
<dbReference type="Gene3D" id="1.25.40.10">
    <property type="entry name" value="Tetratricopeptide repeat domain"/>
    <property type="match status" value="2"/>
</dbReference>
<gene>
    <name evidence="3" type="ordered locus">Spirs_1736</name>
</gene>